<evidence type="ECO:0000313" key="2">
    <source>
        <dbReference type="EMBL" id="CAD7263459.1"/>
    </source>
</evidence>
<feature type="compositionally biased region" description="Polar residues" evidence="1">
    <location>
        <begin position="254"/>
        <end position="263"/>
    </location>
</feature>
<gene>
    <name evidence="2" type="ORF">TSIB3V08_LOCUS7537</name>
</gene>
<feature type="region of interest" description="Disordered" evidence="1">
    <location>
        <begin position="480"/>
        <end position="509"/>
    </location>
</feature>
<name>A0A7R9AZF1_TIMSH</name>
<organism evidence="2">
    <name type="scientific">Timema shepardi</name>
    <name type="common">Walking stick</name>
    <dbReference type="NCBI Taxonomy" id="629360"/>
    <lineage>
        <taxon>Eukaryota</taxon>
        <taxon>Metazoa</taxon>
        <taxon>Ecdysozoa</taxon>
        <taxon>Arthropoda</taxon>
        <taxon>Hexapoda</taxon>
        <taxon>Insecta</taxon>
        <taxon>Pterygota</taxon>
        <taxon>Neoptera</taxon>
        <taxon>Polyneoptera</taxon>
        <taxon>Phasmatodea</taxon>
        <taxon>Timematodea</taxon>
        <taxon>Timematoidea</taxon>
        <taxon>Timematidae</taxon>
        <taxon>Timema</taxon>
    </lineage>
</organism>
<feature type="compositionally biased region" description="Basic and acidic residues" evidence="1">
    <location>
        <begin position="155"/>
        <end position="169"/>
    </location>
</feature>
<feature type="region of interest" description="Disordered" evidence="1">
    <location>
        <begin position="323"/>
        <end position="375"/>
    </location>
</feature>
<feature type="region of interest" description="Disordered" evidence="1">
    <location>
        <begin position="546"/>
        <end position="567"/>
    </location>
</feature>
<feature type="region of interest" description="Disordered" evidence="1">
    <location>
        <begin position="1"/>
        <end position="188"/>
    </location>
</feature>
<sequence>MSRKKGGYHSGLHGIPGHPTAEESTEDRSLIAFLKDQKSRFEERDGLERDAETQRMKEENDRRVRAILDEESKRDKSARPEGTFQRSRALEKLRNMEWKRNMQDHSEITRDQNEKHAVMKTLPHKEQESVYFSGTRPEKLKGRKKGNRELSTTVRLEELERPPDLDTRPRFTQAPPPPDNAWSKKSGSELFNLPPVKSQEQIMLEEAIAASLLTYQVEKTRFPSSQIEYQEEVDNEYPIKDPFLSEVSKERSKATNNGGTTKPLSAYDDKNSGYEGQDWIVYNDNKLHSQRDLVGYAPKEGAKPNRNNTLSTNSDKKLIYKFPSHSSETEENWDTNASDDEVDERTEEKAGRKDLVARVEADNPNSTVSSHLDENINKHCEQNLSKDNNEENTKVNEYTNNLRNDTNTSKTACEKKAENVPSLDLSGHARKEMSVHVNESSDQICVEQFLRFIPSSEFPQDSSSKMVNKTRVCESDAHYSIANTSSGPSSVKDATLQTRTPRAVSSSSDVNDNLGYSFIPATHGCVDTPLIPISCSAGNKTPVTTTVTDLPVPRTESNGLPPGIPNRPWSSIGDFNNTASNVPNWLNGSGQTENMSSISGGDTTNPFFLKNNEHPNSVPNKDISATPHVLPHLLEQMMYINQNMNGMRLSAGGEPKIYPYSQTLPLVQPGGGVNNAGNMAVGAEAQSNAYYPAFHPNMALPCDQLSANMPQESREANQTSAAFQLHQQAALMQANWAVPQINMQNPFGVHQIPPLLNTHFGGNALLPRELLMYQLQLQQQYLLQEMMNQSSATREQMTAPQKQYLTQLMTSSAAKPNTVTGHTSGVDLHPQQNTALSHSSEVNLYPQQNTVTGHTSGVDLHPQQNTALSHSSEVNLYPQQNTVTGHTSGVNLHPQQNTALSHSSEVNLYPQPNTALSHSSEVNLYPQPNTALSHSSEVNLYPQPNTALSHSSGVNLYPQNTALAHSSGVNLYPQPNTALSHSSGVNLHPQQNTALSHSSGVNLYPQNTALAHSSGVNLYPQNTALAHSSGVNLYPQQNTALAHSSGVNLYPQQNTALAHSSGVNLYPQQNTALAHSSGVNLYPQPNTALSHSSGVNLHPQQNTALSHSSGVNLYPQNTALAHSSGVNLYPQNTALAHSSGVNLYPQQNTALAHSSGVNLYPQQNTALAHSSGVNLYPQQNTALAHSSGVNLYPQPNTALAHSSGVNLYPQQNTALAHSSGVNLYPQQNTALAHSSGVNLYPQQNTALAHSSGVNLYPQQNTALAHSSGVNLYPQQNTALAHSSGVNLYPQQNTALAHSSGVNLYPQPNTALAHSSGVNLYPQPNTALSHSSGVNLHPQQNTALSHSSGVKGAALFTGRGRGRLNH</sequence>
<feature type="compositionally biased region" description="Polar residues" evidence="1">
    <location>
        <begin position="495"/>
        <end position="509"/>
    </location>
</feature>
<dbReference type="PANTHER" id="PTHR36144:SF6">
    <property type="entry name" value="S-ANTIGEN PROTEIN"/>
    <property type="match status" value="1"/>
</dbReference>
<feature type="region of interest" description="Disordered" evidence="1">
    <location>
        <begin position="1322"/>
        <end position="1365"/>
    </location>
</feature>
<feature type="compositionally biased region" description="Acidic residues" evidence="1">
    <location>
        <begin position="329"/>
        <end position="345"/>
    </location>
</feature>
<feature type="region of interest" description="Disordered" evidence="1">
    <location>
        <begin position="242"/>
        <end position="269"/>
    </location>
</feature>
<accession>A0A7R9AZF1</accession>
<proteinExistence type="predicted"/>
<feature type="compositionally biased region" description="Low complexity" evidence="1">
    <location>
        <begin position="546"/>
        <end position="555"/>
    </location>
</feature>
<reference evidence="2" key="1">
    <citation type="submission" date="2020-11" db="EMBL/GenBank/DDBJ databases">
        <authorList>
            <person name="Tran Van P."/>
        </authorList>
    </citation>
    <scope>NUCLEOTIDE SEQUENCE</scope>
</reference>
<evidence type="ECO:0000256" key="1">
    <source>
        <dbReference type="SAM" id="MobiDB-lite"/>
    </source>
</evidence>
<dbReference type="InterPro" id="IPR053118">
    <property type="entry name" value="HPI-Adhesin/Ser-rich"/>
</dbReference>
<protein>
    <submittedName>
        <fullName evidence="2">Uncharacterized protein</fullName>
    </submittedName>
</protein>
<feature type="compositionally biased region" description="Basic and acidic residues" evidence="1">
    <location>
        <begin position="35"/>
        <end position="79"/>
    </location>
</feature>
<feature type="compositionally biased region" description="Basic and acidic residues" evidence="1">
    <location>
        <begin position="88"/>
        <end position="128"/>
    </location>
</feature>
<feature type="compositionally biased region" description="Polar residues" evidence="1">
    <location>
        <begin position="1322"/>
        <end position="1347"/>
    </location>
</feature>
<feature type="region of interest" description="Disordered" evidence="1">
    <location>
        <begin position="1090"/>
        <end position="1110"/>
    </location>
</feature>
<feature type="region of interest" description="Disordered" evidence="1">
    <location>
        <begin position="400"/>
        <end position="419"/>
    </location>
</feature>
<feature type="compositionally biased region" description="Polar residues" evidence="1">
    <location>
        <begin position="400"/>
        <end position="411"/>
    </location>
</feature>
<feature type="compositionally biased region" description="Basic and acidic residues" evidence="1">
    <location>
        <begin position="346"/>
        <end position="361"/>
    </location>
</feature>
<dbReference type="EMBL" id="OC003573">
    <property type="protein sequence ID" value="CAD7263459.1"/>
    <property type="molecule type" value="Genomic_DNA"/>
</dbReference>
<dbReference type="PANTHER" id="PTHR36144">
    <property type="entry name" value="S-ANTIGEN PROTEIN"/>
    <property type="match status" value="1"/>
</dbReference>